<dbReference type="InterPro" id="IPR028281">
    <property type="entry name" value="Sirohaem_synthase_central"/>
</dbReference>
<keyword evidence="5 16" id="KW-0489">Methyltransferase</keyword>
<sequence length="455" mass="50685">MDYLPLFMNLKNRSVLVVGGGNTAARKVKFLHRAGALIQIVAHKLGNELQALLNIKTIKWIAHNFDPIQLDNVFLVIAATDNHDCNKQIFEAANSRYKFVNVVDDQKKCNFIFPSIVDRSPFLVAISSSGTAPVLARLLREKIESLLPANFGQVAEIAGQWRETVKKTYRKISERRHFWEDVFNGLFTGQIINRKFNDANSTLKYELAKHRKNQGQITLVGAGPGDSGLLTLRGLQVMQLADVVLYDYLVSDEVLELIRRDAERICVGKRAGEHSISQNRINKLLVKLAQEGKRVVRLKNGDPFIFGRGGEELQAAQIAGIPFQVVPGITSGIGVTAYAGIPLTHREFAHSVLFITGQCCANRQEIHWPSLTTSFYQTIVIYMGTLKAREIKTALITYGRDPITPVAVISCGTRQNQQVLIGTLKQLDILVATAPKPSILIIGEVVKLHKRLAWF</sequence>
<keyword evidence="7 16" id="KW-0949">S-adenosyl-L-methionine</keyword>
<keyword evidence="9 16" id="KW-0520">NAD</keyword>
<dbReference type="PATRIC" id="fig|1235990.3.peg.171"/>
<keyword evidence="8 16" id="KW-0560">Oxidoreductase</keyword>
<dbReference type="Pfam" id="PF10414">
    <property type="entry name" value="CysG_dimeriser"/>
    <property type="match status" value="1"/>
</dbReference>
<dbReference type="InterPro" id="IPR014776">
    <property type="entry name" value="4pyrrole_Mease_sub2"/>
</dbReference>
<dbReference type="FunFam" id="3.30.950.10:FF:000001">
    <property type="entry name" value="Siroheme synthase"/>
    <property type="match status" value="1"/>
</dbReference>
<dbReference type="Pfam" id="PF00590">
    <property type="entry name" value="TP_methylase"/>
    <property type="match status" value="1"/>
</dbReference>
<dbReference type="KEGG" id="hhs:HHS_01710"/>
<dbReference type="InterPro" id="IPR050161">
    <property type="entry name" value="Siro_Cobalamin_biosynth"/>
</dbReference>
<evidence type="ECO:0000256" key="2">
    <source>
        <dbReference type="ARBA" id="ARBA00005879"/>
    </source>
</evidence>
<dbReference type="HAMAP" id="MF_01646">
    <property type="entry name" value="Siroheme_synth"/>
    <property type="match status" value="1"/>
</dbReference>
<dbReference type="GO" id="GO:0051266">
    <property type="term" value="F:sirohydrochlorin ferrochelatase activity"/>
    <property type="evidence" value="ECO:0007669"/>
    <property type="project" value="UniProtKB-EC"/>
</dbReference>
<comment type="pathway">
    <text evidence="16">Porphyrin-containing compound metabolism; siroheme biosynthesis; siroheme from sirohydrochlorin: step 1/1.</text>
</comment>
<comment type="pathway">
    <text evidence="13 16">Porphyrin-containing compound metabolism; siroheme biosynthesis; precorrin-2 from uroporphyrinogen III: step 1/1.</text>
</comment>
<feature type="active site" description="Proton acceptor" evidence="16 17">
    <location>
        <position position="247"/>
    </location>
</feature>
<dbReference type="UniPathway" id="UPA00262">
    <property type="reaction ID" value="UER00211"/>
</dbReference>
<comment type="caution">
    <text evidence="16">Lacks conserved residue(s) required for the propagation of feature annotation.</text>
</comment>
<accession>U3U219</accession>
<feature type="binding site" evidence="16">
    <location>
        <position position="383"/>
    </location>
    <ligand>
        <name>S-adenosyl-L-methionine</name>
        <dbReference type="ChEBI" id="CHEBI:59789"/>
    </ligand>
</feature>
<evidence type="ECO:0000259" key="21">
    <source>
        <dbReference type="Pfam" id="PF14824"/>
    </source>
</evidence>
<evidence type="ECO:0000256" key="12">
    <source>
        <dbReference type="ARBA" id="ARBA00023268"/>
    </source>
</evidence>
<dbReference type="Gene3D" id="3.30.160.110">
    <property type="entry name" value="Siroheme synthase, domain 2"/>
    <property type="match status" value="1"/>
</dbReference>
<evidence type="ECO:0000256" key="8">
    <source>
        <dbReference type="ARBA" id="ARBA00023002"/>
    </source>
</evidence>
<keyword evidence="4 16" id="KW-0169">Cobalamin biosynthesis</keyword>
<keyword evidence="12 16" id="KW-0511">Multifunctional enzyme</keyword>
<dbReference type="PANTHER" id="PTHR45790:SF1">
    <property type="entry name" value="SIROHEME SYNTHASE"/>
    <property type="match status" value="1"/>
</dbReference>
<dbReference type="SUPFAM" id="SSF75615">
    <property type="entry name" value="Siroheme synthase middle domains-like"/>
    <property type="match status" value="1"/>
</dbReference>
<dbReference type="Gene3D" id="3.40.1010.10">
    <property type="entry name" value="Cobalt-precorrin-4 Transmethylase, Domain 1"/>
    <property type="match status" value="1"/>
</dbReference>
<feature type="domain" description="Sirohaem synthase dimerisation" evidence="20">
    <location>
        <begin position="151"/>
        <end position="203"/>
    </location>
</feature>
<keyword evidence="23" id="KW-1185">Reference proteome</keyword>
<comment type="pathway">
    <text evidence="15 16">Cofactor biosynthesis; adenosylcobalamin biosynthesis; precorrin-2 from uroporphyrinogen III: step 1/1.</text>
</comment>
<dbReference type="AlphaFoldDB" id="U3U219"/>
<dbReference type="InterPro" id="IPR003043">
    <property type="entry name" value="Uropor_MeTrfase_CS"/>
</dbReference>
<dbReference type="GO" id="GO:0019354">
    <property type="term" value="P:siroheme biosynthetic process"/>
    <property type="evidence" value="ECO:0007669"/>
    <property type="project" value="UniProtKB-UniRule"/>
</dbReference>
<keyword evidence="3 16" id="KW-0597">Phosphoprotein</keyword>
<evidence type="ECO:0000256" key="7">
    <source>
        <dbReference type="ARBA" id="ARBA00022691"/>
    </source>
</evidence>
<name>U3U219_9GAMM</name>
<feature type="region of interest" description="Uroporphyrinogen-III C-methyltransferase" evidence="16">
    <location>
        <begin position="215"/>
        <end position="455"/>
    </location>
</feature>
<dbReference type="eggNOG" id="COG1648">
    <property type="taxonomic scope" value="Bacteria"/>
</dbReference>
<proteinExistence type="inferred from homology"/>
<dbReference type="GO" id="GO:0043115">
    <property type="term" value="F:precorrin-2 dehydrogenase activity"/>
    <property type="evidence" value="ECO:0007669"/>
    <property type="project" value="UniProtKB-UniRule"/>
</dbReference>
<evidence type="ECO:0000256" key="9">
    <source>
        <dbReference type="ARBA" id="ARBA00023027"/>
    </source>
</evidence>
<comment type="function">
    <text evidence="16">Multifunctional enzyme that catalyzes the SAM-dependent methylations of uroporphyrinogen III at position C-2 and C-7 to form precorrin-2 via precorrin-1. Then it catalyzes the NAD-dependent ring dehydrogenation of precorrin-2 to yield sirohydrochlorin. Finally, it catalyzes the ferrochelation of sirohydrochlorin to yield siroheme.</text>
</comment>
<dbReference type="RefSeq" id="WP_022564160.1">
    <property type="nucleotide sequence ID" value="NZ_CP010907.1"/>
</dbReference>
<reference evidence="22 23" key="1">
    <citation type="submission" date="2012-10" db="EMBL/GenBank/DDBJ databases">
        <title>Genome sequence of the symbiont of the pentatomidae stink bug Halyomorpha halys.</title>
        <authorList>
            <person name="Kobayashi H."/>
            <person name="Fujii-Muramatsu R."/>
            <person name="Takeishi K."/>
            <person name="Noda H."/>
        </authorList>
    </citation>
    <scope>NUCLEOTIDE SEQUENCE [LARGE SCALE GENOMIC DNA]</scope>
</reference>
<dbReference type="PANTHER" id="PTHR45790">
    <property type="entry name" value="SIROHEME SYNTHASE-RELATED"/>
    <property type="match status" value="1"/>
</dbReference>
<dbReference type="InterPro" id="IPR006366">
    <property type="entry name" value="CobA/CysG_C"/>
</dbReference>
<feature type="region of interest" description="Precorrin-2 dehydrogenase / sirohydrochlorin ferrochelatase" evidence="16">
    <location>
        <begin position="1"/>
        <end position="203"/>
    </location>
</feature>
<evidence type="ECO:0000256" key="17">
    <source>
        <dbReference type="PIRSR" id="PIRSR036426-1"/>
    </source>
</evidence>
<dbReference type="PROSITE" id="PS00839">
    <property type="entry name" value="SUMT_1"/>
    <property type="match status" value="1"/>
</dbReference>
<dbReference type="eggNOG" id="COG0007">
    <property type="taxonomic scope" value="Bacteria"/>
</dbReference>
<dbReference type="GO" id="GO:0032259">
    <property type="term" value="P:methylation"/>
    <property type="evidence" value="ECO:0007669"/>
    <property type="project" value="UniProtKB-KW"/>
</dbReference>
<evidence type="ECO:0000256" key="1">
    <source>
        <dbReference type="ARBA" id="ARBA00005010"/>
    </source>
</evidence>
<feature type="binding site" evidence="16">
    <location>
        <begin position="43"/>
        <end position="44"/>
    </location>
    <ligand>
        <name>NAD(+)</name>
        <dbReference type="ChEBI" id="CHEBI:57540"/>
    </ligand>
</feature>
<dbReference type="GO" id="GO:0051287">
    <property type="term" value="F:NAD binding"/>
    <property type="evidence" value="ECO:0007669"/>
    <property type="project" value="InterPro"/>
</dbReference>
<evidence type="ECO:0000256" key="15">
    <source>
        <dbReference type="ARBA" id="ARBA00060548"/>
    </source>
</evidence>
<feature type="domain" description="Siroheme synthase central" evidence="21">
    <location>
        <begin position="124"/>
        <end position="145"/>
    </location>
</feature>
<keyword evidence="10 16" id="KW-0456">Lyase</keyword>
<protein>
    <recommendedName>
        <fullName evidence="16">Siroheme synthase</fullName>
    </recommendedName>
    <domain>
        <recommendedName>
            <fullName evidence="16">Uroporphyrinogen-III C-methyltransferase</fullName>
            <shortName evidence="16">Urogen III methylase</shortName>
            <ecNumber evidence="16">2.1.1.107</ecNumber>
        </recommendedName>
        <alternativeName>
            <fullName evidence="16">SUMT</fullName>
        </alternativeName>
        <alternativeName>
            <fullName evidence="16">Uroporphyrinogen III methylase</fullName>
            <shortName evidence="16">UROM</shortName>
        </alternativeName>
    </domain>
    <domain>
        <recommendedName>
            <fullName evidence="16">Precorrin-2 dehydrogenase</fullName>
            <ecNumber evidence="16">1.3.1.76</ecNumber>
        </recommendedName>
    </domain>
    <domain>
        <recommendedName>
            <fullName evidence="16">Sirohydrochlorin ferrochelatase</fullName>
            <ecNumber evidence="16">4.99.1.4</ecNumber>
        </recommendedName>
    </domain>
</protein>
<dbReference type="InterPro" id="IPR014777">
    <property type="entry name" value="4pyrrole_Mease_sub1"/>
</dbReference>
<organism evidence="22 23">
    <name type="scientific">Candidatus Pantoea carbekii</name>
    <dbReference type="NCBI Taxonomy" id="1235990"/>
    <lineage>
        <taxon>Bacteria</taxon>
        <taxon>Pseudomonadati</taxon>
        <taxon>Pseudomonadota</taxon>
        <taxon>Gammaproteobacteria</taxon>
        <taxon>Enterobacterales</taxon>
        <taxon>Erwiniaceae</taxon>
        <taxon>Pantoea</taxon>
    </lineage>
</organism>
<comment type="catalytic activity">
    <reaction evidence="16">
        <text>uroporphyrinogen III + 2 S-adenosyl-L-methionine = precorrin-2 + 2 S-adenosyl-L-homocysteine + H(+)</text>
        <dbReference type="Rhea" id="RHEA:32459"/>
        <dbReference type="ChEBI" id="CHEBI:15378"/>
        <dbReference type="ChEBI" id="CHEBI:57308"/>
        <dbReference type="ChEBI" id="CHEBI:57856"/>
        <dbReference type="ChEBI" id="CHEBI:58827"/>
        <dbReference type="ChEBI" id="CHEBI:59789"/>
        <dbReference type="EC" id="2.1.1.107"/>
    </reaction>
</comment>
<dbReference type="Pfam" id="PF14824">
    <property type="entry name" value="Sirohm_synth_M"/>
    <property type="match status" value="1"/>
</dbReference>
<dbReference type="EC" id="4.99.1.4" evidence="16"/>
<evidence type="ECO:0000256" key="11">
    <source>
        <dbReference type="ARBA" id="ARBA00023244"/>
    </source>
</evidence>
<evidence type="ECO:0000256" key="4">
    <source>
        <dbReference type="ARBA" id="ARBA00022573"/>
    </source>
</evidence>
<evidence type="ECO:0000259" key="20">
    <source>
        <dbReference type="Pfam" id="PF10414"/>
    </source>
</evidence>
<dbReference type="FunFam" id="3.30.160.110:FF:000001">
    <property type="entry name" value="Siroheme synthase"/>
    <property type="match status" value="1"/>
</dbReference>
<evidence type="ECO:0000256" key="10">
    <source>
        <dbReference type="ARBA" id="ARBA00023239"/>
    </source>
</evidence>
<dbReference type="InterPro" id="IPR000878">
    <property type="entry name" value="4pyrrol_Mease"/>
</dbReference>
<dbReference type="GO" id="GO:0009236">
    <property type="term" value="P:cobalamin biosynthetic process"/>
    <property type="evidence" value="ECO:0007669"/>
    <property type="project" value="UniProtKB-UniRule"/>
</dbReference>
<dbReference type="PIRSF" id="PIRSF036426">
    <property type="entry name" value="Sirohaem_synth"/>
    <property type="match status" value="1"/>
</dbReference>
<dbReference type="InterPro" id="IPR006367">
    <property type="entry name" value="Sirohaem_synthase_N"/>
</dbReference>
<gene>
    <name evidence="16 22" type="primary">cysG</name>
    <name evidence="22" type="ORF">HHS_01710</name>
</gene>
<dbReference type="EC" id="2.1.1.107" evidence="16"/>
<dbReference type="Pfam" id="PF13241">
    <property type="entry name" value="NAD_binding_7"/>
    <property type="match status" value="1"/>
</dbReference>
<feature type="domain" description="Tetrapyrrole methylase" evidence="19">
    <location>
        <begin position="217"/>
        <end position="427"/>
    </location>
</feature>
<feature type="binding site" evidence="16">
    <location>
        <position position="224"/>
    </location>
    <ligand>
        <name>S-adenosyl-L-methionine</name>
        <dbReference type="ChEBI" id="CHEBI:59789"/>
    </ligand>
</feature>
<dbReference type="Gene3D" id="1.10.8.210">
    <property type="entry name" value="Sirohaem synthase, dimerisation domain"/>
    <property type="match status" value="1"/>
</dbReference>
<comment type="pathway">
    <text evidence="16">Cofactor biosynthesis; adenosylcobalamin biosynthesis; sirohydrochlorin from precorrin-2: step 1/1.</text>
</comment>
<dbReference type="UniPathway" id="UPA00148">
    <property type="reaction ID" value="UER00211"/>
</dbReference>
<comment type="similarity">
    <text evidence="2 18">Belongs to the precorrin methyltransferase family.</text>
</comment>
<feature type="active site" description="Proton donor" evidence="16 17">
    <location>
        <position position="269"/>
    </location>
</feature>
<comment type="similarity">
    <text evidence="16">In the N-terminal section; belongs to the precorrin-2 dehydrogenase / sirohydrochlorin ferrochelatase family.</text>
</comment>
<dbReference type="NCBIfam" id="TIGR01469">
    <property type="entry name" value="cobA_cysG_Cterm"/>
    <property type="match status" value="1"/>
</dbReference>
<dbReference type="SUPFAM" id="SSF53790">
    <property type="entry name" value="Tetrapyrrole methylase"/>
    <property type="match status" value="1"/>
</dbReference>
<feature type="binding site" evidence="16">
    <location>
        <begin position="22"/>
        <end position="23"/>
    </location>
    <ligand>
        <name>NAD(+)</name>
        <dbReference type="ChEBI" id="CHEBI:57540"/>
    </ligand>
</feature>
<dbReference type="FunFam" id="3.40.1010.10:FF:000001">
    <property type="entry name" value="Siroheme synthase"/>
    <property type="match status" value="1"/>
</dbReference>
<dbReference type="EC" id="1.3.1.76" evidence="16"/>
<dbReference type="GO" id="GO:0004851">
    <property type="term" value="F:uroporphyrin-III C-methyltransferase activity"/>
    <property type="evidence" value="ECO:0007669"/>
    <property type="project" value="UniProtKB-UniRule"/>
</dbReference>
<evidence type="ECO:0000256" key="6">
    <source>
        <dbReference type="ARBA" id="ARBA00022679"/>
    </source>
</evidence>
<dbReference type="InterPro" id="IPR037115">
    <property type="entry name" value="Sirohaem_synt_dimer_dom_sf"/>
</dbReference>
<dbReference type="PROSITE" id="PS00840">
    <property type="entry name" value="SUMT_2"/>
    <property type="match status" value="1"/>
</dbReference>
<dbReference type="InterPro" id="IPR035996">
    <property type="entry name" value="4pyrrol_Methylase_sf"/>
</dbReference>
<evidence type="ECO:0000256" key="14">
    <source>
        <dbReference type="ARBA" id="ARBA00047561"/>
    </source>
</evidence>
<dbReference type="NCBIfam" id="NF007922">
    <property type="entry name" value="PRK10637.1"/>
    <property type="match status" value="1"/>
</dbReference>
<feature type="binding site" evidence="16">
    <location>
        <position position="412"/>
    </location>
    <ligand>
        <name>S-adenosyl-L-methionine</name>
        <dbReference type="ChEBI" id="CHEBI:59789"/>
    </ligand>
</feature>
<evidence type="ECO:0000256" key="13">
    <source>
        <dbReference type="ARBA" id="ARBA00025705"/>
    </source>
</evidence>
<dbReference type="InterPro" id="IPR036291">
    <property type="entry name" value="NAD(P)-bd_dom_sf"/>
</dbReference>
<evidence type="ECO:0000259" key="19">
    <source>
        <dbReference type="Pfam" id="PF00590"/>
    </source>
</evidence>
<comment type="catalytic activity">
    <reaction evidence="16">
        <text>siroheme + 2 H(+) = sirohydrochlorin + Fe(2+)</text>
        <dbReference type="Rhea" id="RHEA:24360"/>
        <dbReference type="ChEBI" id="CHEBI:15378"/>
        <dbReference type="ChEBI" id="CHEBI:29033"/>
        <dbReference type="ChEBI" id="CHEBI:58351"/>
        <dbReference type="ChEBI" id="CHEBI:60052"/>
        <dbReference type="EC" id="4.99.1.4"/>
    </reaction>
</comment>
<dbReference type="Gene3D" id="3.30.950.10">
    <property type="entry name" value="Methyltransferase, Cobalt-precorrin-4 Transmethylase, Domain 2"/>
    <property type="match status" value="1"/>
</dbReference>
<evidence type="ECO:0000256" key="5">
    <source>
        <dbReference type="ARBA" id="ARBA00022603"/>
    </source>
</evidence>
<feature type="modified residue" description="Phosphoserine" evidence="16">
    <location>
        <position position="128"/>
    </location>
</feature>
<feature type="binding site" evidence="16">
    <location>
        <position position="305"/>
    </location>
    <ligand>
        <name>S-adenosyl-L-methionine</name>
        <dbReference type="ChEBI" id="CHEBI:59789"/>
    </ligand>
</feature>
<dbReference type="OrthoDB" id="9815856at2"/>
<dbReference type="CDD" id="cd11642">
    <property type="entry name" value="SUMT"/>
    <property type="match status" value="1"/>
</dbReference>
<evidence type="ECO:0000256" key="18">
    <source>
        <dbReference type="RuleBase" id="RU003960"/>
    </source>
</evidence>
<comment type="similarity">
    <text evidence="16">In the C-terminal section; belongs to the precorrin methyltransferase family.</text>
</comment>
<keyword evidence="11 16" id="KW-0627">Porphyrin biosynthesis</keyword>
<dbReference type="SUPFAM" id="SSF51735">
    <property type="entry name" value="NAD(P)-binding Rossmann-fold domains"/>
    <property type="match status" value="1"/>
</dbReference>
<comment type="pathway">
    <text evidence="1 16">Porphyrin-containing compound metabolism; siroheme biosynthesis; sirohydrochlorin from precorrin-2: step 1/1.</text>
</comment>
<dbReference type="Gene3D" id="3.40.50.720">
    <property type="entry name" value="NAD(P)-binding Rossmann-like Domain"/>
    <property type="match status" value="1"/>
</dbReference>
<evidence type="ECO:0000313" key="22">
    <source>
        <dbReference type="EMBL" id="BAO00141.1"/>
    </source>
</evidence>
<comment type="catalytic activity">
    <reaction evidence="14 16">
        <text>precorrin-2 + NAD(+) = sirohydrochlorin + NADH + 2 H(+)</text>
        <dbReference type="Rhea" id="RHEA:15613"/>
        <dbReference type="ChEBI" id="CHEBI:15378"/>
        <dbReference type="ChEBI" id="CHEBI:57540"/>
        <dbReference type="ChEBI" id="CHEBI:57945"/>
        <dbReference type="ChEBI" id="CHEBI:58351"/>
        <dbReference type="ChEBI" id="CHEBI:58827"/>
        <dbReference type="EC" id="1.3.1.76"/>
    </reaction>
</comment>
<evidence type="ECO:0000256" key="3">
    <source>
        <dbReference type="ARBA" id="ARBA00022553"/>
    </source>
</evidence>
<dbReference type="STRING" id="1235990.BMSBPS_0633"/>
<evidence type="ECO:0000313" key="23">
    <source>
        <dbReference type="Proteomes" id="UP000016900"/>
    </source>
</evidence>
<dbReference type="NCBIfam" id="TIGR01470">
    <property type="entry name" value="cysG_Nterm"/>
    <property type="match status" value="1"/>
</dbReference>
<evidence type="ECO:0000256" key="16">
    <source>
        <dbReference type="HAMAP-Rule" id="MF_01646"/>
    </source>
</evidence>
<dbReference type="Proteomes" id="UP000016900">
    <property type="component" value="Chromosome"/>
</dbReference>
<dbReference type="InterPro" id="IPR019478">
    <property type="entry name" value="Sirohaem_synthase_dimer_dom"/>
</dbReference>
<dbReference type="InterPro" id="IPR012409">
    <property type="entry name" value="Sirohaem_synth"/>
</dbReference>
<dbReference type="NCBIfam" id="NF004790">
    <property type="entry name" value="PRK06136.1"/>
    <property type="match status" value="1"/>
</dbReference>
<keyword evidence="6 16" id="KW-0808">Transferase</keyword>
<dbReference type="EMBL" id="AP012554">
    <property type="protein sequence ID" value="BAO00141.1"/>
    <property type="molecule type" value="Genomic_DNA"/>
</dbReference>